<organism evidence="1 2">
    <name type="scientific">Clostridium gasigenes</name>
    <dbReference type="NCBI Taxonomy" id="94869"/>
    <lineage>
        <taxon>Bacteria</taxon>
        <taxon>Bacillati</taxon>
        <taxon>Bacillota</taxon>
        <taxon>Clostridia</taxon>
        <taxon>Eubacteriales</taxon>
        <taxon>Clostridiaceae</taxon>
        <taxon>Clostridium</taxon>
    </lineage>
</organism>
<reference evidence="1 2" key="1">
    <citation type="submission" date="2016-10" db="EMBL/GenBank/DDBJ databases">
        <authorList>
            <person name="de Groot N.N."/>
        </authorList>
    </citation>
    <scope>NUCLEOTIDE SEQUENCE [LARGE SCALE GENOMIC DNA]</scope>
    <source>
        <strain evidence="1 2">DSM 12272</strain>
    </source>
</reference>
<dbReference type="NCBIfam" id="TIGR02833">
    <property type="entry name" value="spore_III_AB"/>
    <property type="match status" value="1"/>
</dbReference>
<name>A0A1H0MYC1_9CLOT</name>
<evidence type="ECO:0000313" key="2">
    <source>
        <dbReference type="Proteomes" id="UP000198597"/>
    </source>
</evidence>
<dbReference type="PIRSF" id="PIRSF021435">
    <property type="entry name" value="SpoIIIAB"/>
    <property type="match status" value="1"/>
</dbReference>
<sequence length="172" mass="19847">MLKMISIGIIFCASTYIGFYYGEKFKGRYRDLNDILNSLLILNNEVIYGNTPVPQALHYVSEKTSCHLRNLLLRVSEKLINGESKTVYHAFKDEYRKMKENFFIIEEDEKILSDFTRELGESGVFGQDKIFNLTIENIKLNCKKSETIANKNTKMYRSLGICIGAMLAVFLM</sequence>
<proteinExistence type="predicted"/>
<keyword evidence="2" id="KW-1185">Reference proteome</keyword>
<dbReference type="Pfam" id="PF09548">
    <property type="entry name" value="Spore_III_AB"/>
    <property type="match status" value="1"/>
</dbReference>
<protein>
    <submittedName>
        <fullName evidence="1">Stage III sporulation protein AB</fullName>
    </submittedName>
</protein>
<dbReference type="RefSeq" id="WP_089965691.1">
    <property type="nucleotide sequence ID" value="NZ_FNJM01000001.1"/>
</dbReference>
<gene>
    <name evidence="1" type="ORF">SAMN04488529_101615</name>
</gene>
<dbReference type="AlphaFoldDB" id="A0A1H0MYC1"/>
<accession>A0A1H0MYC1</accession>
<dbReference type="STRING" id="94869.SAMN04488529_101615"/>
<dbReference type="InterPro" id="IPR014198">
    <property type="entry name" value="Spore_III_AB"/>
</dbReference>
<dbReference type="Proteomes" id="UP000198597">
    <property type="component" value="Unassembled WGS sequence"/>
</dbReference>
<dbReference type="EMBL" id="FNJM01000001">
    <property type="protein sequence ID" value="SDO85413.1"/>
    <property type="molecule type" value="Genomic_DNA"/>
</dbReference>
<dbReference type="OrthoDB" id="1957909at2"/>
<evidence type="ECO:0000313" key="1">
    <source>
        <dbReference type="EMBL" id="SDO85413.1"/>
    </source>
</evidence>